<dbReference type="GO" id="GO:0016020">
    <property type="term" value="C:membrane"/>
    <property type="evidence" value="ECO:0007669"/>
    <property type="project" value="UniProtKB-SubCell"/>
</dbReference>
<dbReference type="AlphaFoldDB" id="A0A9Q3ZMK0"/>
<feature type="transmembrane region" description="Helical" evidence="5">
    <location>
        <begin position="119"/>
        <end position="137"/>
    </location>
</feature>
<name>A0A9Q3ZMK0_9RHOB</name>
<evidence type="ECO:0000259" key="7">
    <source>
        <dbReference type="Pfam" id="PF00892"/>
    </source>
</evidence>
<evidence type="ECO:0000256" key="5">
    <source>
        <dbReference type="SAM" id="Phobius"/>
    </source>
</evidence>
<evidence type="ECO:0000256" key="4">
    <source>
        <dbReference type="ARBA" id="ARBA00023136"/>
    </source>
</evidence>
<feature type="transmembrane region" description="Helical" evidence="5">
    <location>
        <begin position="36"/>
        <end position="54"/>
    </location>
</feature>
<feature type="chain" id="PRO_5040368940" evidence="6">
    <location>
        <begin position="16"/>
        <end position="280"/>
    </location>
</feature>
<evidence type="ECO:0000313" key="9">
    <source>
        <dbReference type="Proteomes" id="UP000813672"/>
    </source>
</evidence>
<reference evidence="8" key="1">
    <citation type="journal article" date="2021" name="Environ. Microbiol.">
        <title>Cryptic niche differentiation of novel sediment ecotypes of Rugeria pomeroyi correlates with nitrate respiration.</title>
        <authorList>
            <person name="Lin X."/>
            <person name="McNichol J."/>
            <person name="Chu X."/>
            <person name="Qian Y."/>
            <person name="Luo H."/>
        </authorList>
    </citation>
    <scope>NUCLEOTIDE SEQUENCE</scope>
    <source>
        <strain evidence="8">SZCCDBB064</strain>
    </source>
</reference>
<feature type="transmembrane region" description="Helical" evidence="5">
    <location>
        <begin position="232"/>
        <end position="251"/>
    </location>
</feature>
<dbReference type="RefSeq" id="WP_234218547.1">
    <property type="nucleotide sequence ID" value="NZ_JAGQAF010000002.1"/>
</dbReference>
<evidence type="ECO:0000256" key="6">
    <source>
        <dbReference type="SAM" id="SignalP"/>
    </source>
</evidence>
<keyword evidence="6" id="KW-0732">Signal</keyword>
<feature type="transmembrane region" description="Helical" evidence="5">
    <location>
        <begin position="66"/>
        <end position="86"/>
    </location>
</feature>
<evidence type="ECO:0000256" key="1">
    <source>
        <dbReference type="ARBA" id="ARBA00004141"/>
    </source>
</evidence>
<comment type="caution">
    <text evidence="8">The sequence shown here is derived from an EMBL/GenBank/DDBJ whole genome shotgun (WGS) entry which is preliminary data.</text>
</comment>
<dbReference type="InterPro" id="IPR000620">
    <property type="entry name" value="EamA_dom"/>
</dbReference>
<keyword evidence="4 5" id="KW-0472">Membrane</keyword>
<gene>
    <name evidence="8" type="ORF">KBY27_04375</name>
</gene>
<evidence type="ECO:0000256" key="2">
    <source>
        <dbReference type="ARBA" id="ARBA00022692"/>
    </source>
</evidence>
<sequence>MRLFLLTALTMTAFAANSVLNRLAVAGGWADPGGFAIVRVLAGAMMLALLVLAQRQRLPFWHRRRLLGAGSLTLYMVGFSLAYLTLDAGLGALILFGVVQIAMFGWSAATGAPPTHRQLVGAMIAFAGLVWVLWPAGTFRVDAGGAGLMALAGIGWAAYTLAGRGEADALAATGANFVMALPLTAGAILPLAGLPAMTWQGVLLALVSGAATSGLGYALWYRLVPALGPVRAATVQLSAPVIAVLGGVLLLGETAPLRLLLGGAVLLGGIALSIRRAPAA</sequence>
<organism evidence="8 9">
    <name type="scientific">Ruegeria pomeroyi</name>
    <dbReference type="NCBI Taxonomy" id="89184"/>
    <lineage>
        <taxon>Bacteria</taxon>
        <taxon>Pseudomonadati</taxon>
        <taxon>Pseudomonadota</taxon>
        <taxon>Alphaproteobacteria</taxon>
        <taxon>Rhodobacterales</taxon>
        <taxon>Roseobacteraceae</taxon>
        <taxon>Ruegeria</taxon>
    </lineage>
</organism>
<comment type="subcellular location">
    <subcellularLocation>
        <location evidence="1">Membrane</location>
        <topology evidence="1">Multi-pass membrane protein</topology>
    </subcellularLocation>
</comment>
<protein>
    <submittedName>
        <fullName evidence="8">DMT family transporter</fullName>
    </submittedName>
</protein>
<dbReference type="PANTHER" id="PTHR32322">
    <property type="entry name" value="INNER MEMBRANE TRANSPORTER"/>
    <property type="match status" value="1"/>
</dbReference>
<dbReference type="InterPro" id="IPR050638">
    <property type="entry name" value="AA-Vitamin_Transporters"/>
</dbReference>
<dbReference type="SUPFAM" id="SSF103481">
    <property type="entry name" value="Multidrug resistance efflux transporter EmrE"/>
    <property type="match status" value="2"/>
</dbReference>
<proteinExistence type="predicted"/>
<keyword evidence="2 5" id="KW-0812">Transmembrane</keyword>
<evidence type="ECO:0000313" key="8">
    <source>
        <dbReference type="EMBL" id="MCE8536684.1"/>
    </source>
</evidence>
<dbReference type="InterPro" id="IPR037185">
    <property type="entry name" value="EmrE-like"/>
</dbReference>
<keyword evidence="3 5" id="KW-1133">Transmembrane helix</keyword>
<feature type="transmembrane region" description="Helical" evidence="5">
    <location>
        <begin position="257"/>
        <end position="274"/>
    </location>
</feature>
<dbReference type="Proteomes" id="UP000813672">
    <property type="component" value="Unassembled WGS sequence"/>
</dbReference>
<dbReference type="EMBL" id="JAGQAF010000002">
    <property type="protein sequence ID" value="MCE8536684.1"/>
    <property type="molecule type" value="Genomic_DNA"/>
</dbReference>
<feature type="transmembrane region" description="Helical" evidence="5">
    <location>
        <begin position="92"/>
        <end position="112"/>
    </location>
</feature>
<dbReference type="PANTHER" id="PTHR32322:SF9">
    <property type="entry name" value="AMINO-ACID METABOLITE EFFLUX PUMP-RELATED"/>
    <property type="match status" value="1"/>
</dbReference>
<feature type="signal peptide" evidence="6">
    <location>
        <begin position="1"/>
        <end position="15"/>
    </location>
</feature>
<feature type="transmembrane region" description="Helical" evidence="5">
    <location>
        <begin position="143"/>
        <end position="162"/>
    </location>
</feature>
<feature type="transmembrane region" description="Helical" evidence="5">
    <location>
        <begin position="198"/>
        <end position="220"/>
    </location>
</feature>
<accession>A0A9Q3ZMK0</accession>
<feature type="transmembrane region" description="Helical" evidence="5">
    <location>
        <begin position="169"/>
        <end position="192"/>
    </location>
</feature>
<feature type="domain" description="EamA" evidence="7">
    <location>
        <begin position="145"/>
        <end position="274"/>
    </location>
</feature>
<evidence type="ECO:0000256" key="3">
    <source>
        <dbReference type="ARBA" id="ARBA00022989"/>
    </source>
</evidence>
<dbReference type="Pfam" id="PF00892">
    <property type="entry name" value="EamA"/>
    <property type="match status" value="1"/>
</dbReference>